<keyword evidence="3" id="KW-0378">Hydrolase</keyword>
<dbReference type="EMBL" id="LM676389">
    <property type="protein sequence ID" value="CEP26096.1"/>
    <property type="molecule type" value="Genomic_DNA"/>
</dbReference>
<dbReference type="EC" id="3.1.3.46" evidence="3"/>
<sequence>MKLLLIRHGQSANNALSGANHPVSSQYPDPTLTDLGRQQAETLAHAFTDGLLPRPSVLLSSPMTRAVQTAAPLADELDMPIELETQAHEVGGIFQSVQGEPGSFQGASRAELADISDRLIFNEDIHDEGWYRLGSHVETPAEGQGRGKRLYRSILERYGNQDGVVALVCHEWITNYVLRAALGLSDPEGEPDPWFSLPNTSSTFIQTGLPLPGPYEGGGTAMIWWVGRFDHLPDEQVSR</sequence>
<dbReference type="EC" id="5.4.2.-" evidence="3"/>
<dbReference type="InterPro" id="IPR013078">
    <property type="entry name" value="His_Pase_superF_clade-1"/>
</dbReference>
<dbReference type="EC" id="2.7.1.105" evidence="3"/>
<dbReference type="GO" id="GO:0005737">
    <property type="term" value="C:cytoplasm"/>
    <property type="evidence" value="ECO:0007669"/>
    <property type="project" value="TreeGrafter"/>
</dbReference>
<evidence type="ECO:0000256" key="1">
    <source>
        <dbReference type="ARBA" id="ARBA00023152"/>
    </source>
</evidence>
<organism evidence="3">
    <name type="scientific">Propionibacterium freudenreichii subsp. freudenreichii</name>
    <dbReference type="NCBI Taxonomy" id="66712"/>
    <lineage>
        <taxon>Bacteria</taxon>
        <taxon>Bacillati</taxon>
        <taxon>Actinomycetota</taxon>
        <taxon>Actinomycetes</taxon>
        <taxon>Propionibacteriales</taxon>
        <taxon>Propionibacteriaceae</taxon>
        <taxon>Propionibacterium</taxon>
    </lineage>
</organism>
<dbReference type="PANTHER" id="PTHR48100:SF1">
    <property type="entry name" value="HISTIDINE PHOSPHATASE FAMILY PROTEIN-RELATED"/>
    <property type="match status" value="1"/>
</dbReference>
<dbReference type="GO" id="GO:0003873">
    <property type="term" value="F:6-phosphofructo-2-kinase activity"/>
    <property type="evidence" value="ECO:0007669"/>
    <property type="project" value="UniProtKB-EC"/>
</dbReference>
<keyword evidence="3" id="KW-0808">Transferase</keyword>
<dbReference type="SUPFAM" id="SSF53254">
    <property type="entry name" value="Phosphoglycerate mutase-like"/>
    <property type="match status" value="1"/>
</dbReference>
<dbReference type="RefSeq" id="WP_013162235.1">
    <property type="nucleotide sequence ID" value="NZ_HG975482.1"/>
</dbReference>
<dbReference type="AlphaFoldDB" id="A0A068VSN1"/>
<evidence type="ECO:0000313" key="3">
    <source>
        <dbReference type="EMBL" id="CEP26096.1"/>
    </source>
</evidence>
<name>A0A068VSN1_PROFF</name>
<dbReference type="SMART" id="SM00855">
    <property type="entry name" value="PGAM"/>
    <property type="match status" value="1"/>
</dbReference>
<dbReference type="GO" id="GO:0016853">
    <property type="term" value="F:isomerase activity"/>
    <property type="evidence" value="ECO:0007669"/>
    <property type="project" value="UniProtKB-KW"/>
</dbReference>
<dbReference type="InterPro" id="IPR029033">
    <property type="entry name" value="His_PPase_superfam"/>
</dbReference>
<dbReference type="GeneID" id="61223230"/>
<reference evidence="3" key="1">
    <citation type="submission" date="2014-08" db="EMBL/GenBank/DDBJ databases">
        <authorList>
            <person name="Falentin Helene"/>
        </authorList>
    </citation>
    <scope>NUCLEOTIDE SEQUENCE</scope>
</reference>
<dbReference type="PANTHER" id="PTHR48100">
    <property type="entry name" value="BROAD-SPECIFICITY PHOSPHATASE YOR283W-RELATED"/>
    <property type="match status" value="1"/>
</dbReference>
<dbReference type="PROSITE" id="PS00175">
    <property type="entry name" value="PG_MUTASE"/>
    <property type="match status" value="1"/>
</dbReference>
<proteinExistence type="predicted"/>
<dbReference type="CDD" id="cd07067">
    <property type="entry name" value="HP_PGM_like"/>
    <property type="match status" value="1"/>
</dbReference>
<dbReference type="InterPro" id="IPR050275">
    <property type="entry name" value="PGM_Phosphatase"/>
</dbReference>
<accession>A0A068VSN1</accession>
<dbReference type="InterPro" id="IPR001345">
    <property type="entry name" value="PG/BPGM_mutase_AS"/>
</dbReference>
<dbReference type="Pfam" id="PF00300">
    <property type="entry name" value="His_Phos_1"/>
    <property type="match status" value="1"/>
</dbReference>
<dbReference type="GO" id="GO:0004331">
    <property type="term" value="F:fructose-2,6-bisphosphate 2-phosphatase activity"/>
    <property type="evidence" value="ECO:0007669"/>
    <property type="project" value="UniProtKB-EC"/>
</dbReference>
<keyword evidence="2 3" id="KW-0413">Isomerase</keyword>
<dbReference type="Gene3D" id="3.40.50.1240">
    <property type="entry name" value="Phosphoglycerate mutase-like"/>
    <property type="match status" value="1"/>
</dbReference>
<keyword evidence="1" id="KW-0324">Glycolysis</keyword>
<protein>
    <submittedName>
        <fullName evidence="3">Phosphoglycerate mutase/fructose-2,6-bisphosphatase</fullName>
        <ecNumber evidence="3">2.7.1.105</ecNumber>
        <ecNumber evidence="3">3.1.3.46</ecNumber>
        <ecNumber evidence="3">5.4.2.-</ecNumber>
    </submittedName>
</protein>
<gene>
    <name evidence="3" type="primary">gpm1</name>
    <name evidence="3" type="ORF">PFCIRM138_04150</name>
</gene>
<evidence type="ECO:0000256" key="2">
    <source>
        <dbReference type="ARBA" id="ARBA00023235"/>
    </source>
</evidence>